<sequence>MTETMAPVRKGRKYDQVVAGALKVFMTDGFEGASVDDIARTAGVSKATLYSYFPDKRLLFLEVATTECARQAERAVHDIDMSNAPDVVLGQAGVHLLEFVTSRIGTQVFRICAAERERFPELGQTFYNSGPAIVEAALCDYFRLAIERGELRIDDLELAAQQFCELCKAGIFLKLLFGLGDRPDETQLHHAATEATKTFLARYGT</sequence>
<evidence type="ECO:0000256" key="1">
    <source>
        <dbReference type="ARBA" id="ARBA00023015"/>
    </source>
</evidence>
<evidence type="ECO:0000259" key="5">
    <source>
        <dbReference type="PROSITE" id="PS50977"/>
    </source>
</evidence>
<dbReference type="AlphaFoldDB" id="A0A1I6D2U1"/>
<organism evidence="6 7">
    <name type="scientific">Poseidonocella sedimentorum</name>
    <dbReference type="NCBI Taxonomy" id="871652"/>
    <lineage>
        <taxon>Bacteria</taxon>
        <taxon>Pseudomonadati</taxon>
        <taxon>Pseudomonadota</taxon>
        <taxon>Alphaproteobacteria</taxon>
        <taxon>Rhodobacterales</taxon>
        <taxon>Roseobacteraceae</taxon>
        <taxon>Poseidonocella</taxon>
    </lineage>
</organism>
<keyword evidence="1" id="KW-0805">Transcription regulation</keyword>
<dbReference type="SUPFAM" id="SSF48498">
    <property type="entry name" value="Tetracyclin repressor-like, C-terminal domain"/>
    <property type="match status" value="1"/>
</dbReference>
<dbReference type="Pfam" id="PF00440">
    <property type="entry name" value="TetR_N"/>
    <property type="match status" value="1"/>
</dbReference>
<dbReference type="InterPro" id="IPR023772">
    <property type="entry name" value="DNA-bd_HTH_TetR-type_CS"/>
</dbReference>
<feature type="DNA-binding region" description="H-T-H motif" evidence="4">
    <location>
        <begin position="34"/>
        <end position="53"/>
    </location>
</feature>
<dbReference type="GO" id="GO:0000976">
    <property type="term" value="F:transcription cis-regulatory region binding"/>
    <property type="evidence" value="ECO:0007669"/>
    <property type="project" value="TreeGrafter"/>
</dbReference>
<proteinExistence type="predicted"/>
<evidence type="ECO:0000313" key="7">
    <source>
        <dbReference type="Proteomes" id="UP000199302"/>
    </source>
</evidence>
<evidence type="ECO:0000256" key="2">
    <source>
        <dbReference type="ARBA" id="ARBA00023125"/>
    </source>
</evidence>
<keyword evidence="7" id="KW-1185">Reference proteome</keyword>
<dbReference type="PANTHER" id="PTHR30055:SF146">
    <property type="entry name" value="HTH-TYPE TRANSCRIPTIONAL DUAL REGULATOR CECR"/>
    <property type="match status" value="1"/>
</dbReference>
<dbReference type="Gene3D" id="1.10.357.10">
    <property type="entry name" value="Tetracycline Repressor, domain 2"/>
    <property type="match status" value="1"/>
</dbReference>
<dbReference type="PANTHER" id="PTHR30055">
    <property type="entry name" value="HTH-TYPE TRANSCRIPTIONAL REGULATOR RUTR"/>
    <property type="match status" value="1"/>
</dbReference>
<keyword evidence="3" id="KW-0804">Transcription</keyword>
<dbReference type="EMBL" id="FOYI01000002">
    <property type="protein sequence ID" value="SFQ99818.1"/>
    <property type="molecule type" value="Genomic_DNA"/>
</dbReference>
<feature type="domain" description="HTH tetR-type" evidence="5">
    <location>
        <begin position="11"/>
        <end position="71"/>
    </location>
</feature>
<dbReference type="RefSeq" id="WP_092076554.1">
    <property type="nucleotide sequence ID" value="NZ_FOYI01000002.1"/>
</dbReference>
<evidence type="ECO:0000256" key="4">
    <source>
        <dbReference type="PROSITE-ProRule" id="PRU00335"/>
    </source>
</evidence>
<dbReference type="STRING" id="871652.SAMN04515673_10234"/>
<dbReference type="PROSITE" id="PS50977">
    <property type="entry name" value="HTH_TETR_2"/>
    <property type="match status" value="1"/>
</dbReference>
<dbReference type="InterPro" id="IPR001647">
    <property type="entry name" value="HTH_TetR"/>
</dbReference>
<evidence type="ECO:0000256" key="3">
    <source>
        <dbReference type="ARBA" id="ARBA00023163"/>
    </source>
</evidence>
<name>A0A1I6D2U1_9RHOB</name>
<gene>
    <name evidence="6" type="ORF">SAMN04515673_10234</name>
</gene>
<dbReference type="Gene3D" id="1.10.10.60">
    <property type="entry name" value="Homeodomain-like"/>
    <property type="match status" value="1"/>
</dbReference>
<dbReference type="Pfam" id="PF14246">
    <property type="entry name" value="TetR_C_7"/>
    <property type="match status" value="1"/>
</dbReference>
<evidence type="ECO:0000313" key="6">
    <source>
        <dbReference type="EMBL" id="SFQ99818.1"/>
    </source>
</evidence>
<dbReference type="InterPro" id="IPR039536">
    <property type="entry name" value="TetR_C_Proteobacteria"/>
</dbReference>
<dbReference type="InterPro" id="IPR050109">
    <property type="entry name" value="HTH-type_TetR-like_transc_reg"/>
</dbReference>
<dbReference type="FunFam" id="1.10.10.60:FF:000141">
    <property type="entry name" value="TetR family transcriptional regulator"/>
    <property type="match status" value="1"/>
</dbReference>
<accession>A0A1I6D2U1</accession>
<dbReference type="InterPro" id="IPR036271">
    <property type="entry name" value="Tet_transcr_reg_TetR-rel_C_sf"/>
</dbReference>
<dbReference type="SUPFAM" id="SSF46689">
    <property type="entry name" value="Homeodomain-like"/>
    <property type="match status" value="1"/>
</dbReference>
<dbReference type="PROSITE" id="PS01081">
    <property type="entry name" value="HTH_TETR_1"/>
    <property type="match status" value="1"/>
</dbReference>
<dbReference type="GO" id="GO:0003700">
    <property type="term" value="F:DNA-binding transcription factor activity"/>
    <property type="evidence" value="ECO:0007669"/>
    <property type="project" value="TreeGrafter"/>
</dbReference>
<reference evidence="6 7" key="1">
    <citation type="submission" date="2016-10" db="EMBL/GenBank/DDBJ databases">
        <authorList>
            <person name="de Groot N.N."/>
        </authorList>
    </citation>
    <scope>NUCLEOTIDE SEQUENCE [LARGE SCALE GENOMIC DNA]</scope>
    <source>
        <strain evidence="7">KMM 9023,NRIC 0796,JCM 17311,KCTC 23692</strain>
    </source>
</reference>
<dbReference type="PRINTS" id="PR00455">
    <property type="entry name" value="HTHTETR"/>
</dbReference>
<dbReference type="Proteomes" id="UP000199302">
    <property type="component" value="Unassembled WGS sequence"/>
</dbReference>
<keyword evidence="2 4" id="KW-0238">DNA-binding</keyword>
<dbReference type="InterPro" id="IPR009057">
    <property type="entry name" value="Homeodomain-like_sf"/>
</dbReference>
<dbReference type="OrthoDB" id="9816431at2"/>
<protein>
    <submittedName>
        <fullName evidence="6">DNA-binding transcriptional regulator, AcrR family</fullName>
    </submittedName>
</protein>